<dbReference type="EMBL" id="AACS02000004">
    <property type="protein sequence ID" value="EAU83374.1"/>
    <property type="molecule type" value="Genomic_DNA"/>
</dbReference>
<feature type="region of interest" description="Disordered" evidence="1">
    <location>
        <begin position="1"/>
        <end position="64"/>
    </location>
</feature>
<dbReference type="GeneID" id="6015026"/>
<gene>
    <name evidence="2" type="ORF">CC1G_09068</name>
</gene>
<accession>A8P306</accession>
<dbReference type="AlphaFoldDB" id="A8P306"/>
<dbReference type="RefSeq" id="XP_001838440.1">
    <property type="nucleotide sequence ID" value="XM_001838388.1"/>
</dbReference>
<keyword evidence="3" id="KW-1185">Reference proteome</keyword>
<evidence type="ECO:0000313" key="2">
    <source>
        <dbReference type="EMBL" id="EAU83374.1"/>
    </source>
</evidence>
<comment type="caution">
    <text evidence="2">The sequence shown here is derived from an EMBL/GenBank/DDBJ whole genome shotgun (WGS) entry which is preliminary data.</text>
</comment>
<organism evidence="2 3">
    <name type="scientific">Coprinopsis cinerea (strain Okayama-7 / 130 / ATCC MYA-4618 / FGSC 9003)</name>
    <name type="common">Inky cap fungus</name>
    <name type="synonym">Hormographiella aspergillata</name>
    <dbReference type="NCBI Taxonomy" id="240176"/>
    <lineage>
        <taxon>Eukaryota</taxon>
        <taxon>Fungi</taxon>
        <taxon>Dikarya</taxon>
        <taxon>Basidiomycota</taxon>
        <taxon>Agaricomycotina</taxon>
        <taxon>Agaricomycetes</taxon>
        <taxon>Agaricomycetidae</taxon>
        <taxon>Agaricales</taxon>
        <taxon>Agaricineae</taxon>
        <taxon>Psathyrellaceae</taxon>
        <taxon>Coprinopsis</taxon>
    </lineage>
</organism>
<dbReference type="VEuPathDB" id="FungiDB:CC1G_09068"/>
<reference evidence="2 3" key="1">
    <citation type="journal article" date="2010" name="Proc. Natl. Acad. Sci. U.S.A.">
        <title>Insights into evolution of multicellular fungi from the assembled chromosomes of the mushroom Coprinopsis cinerea (Coprinus cinereus).</title>
        <authorList>
            <person name="Stajich J.E."/>
            <person name="Wilke S.K."/>
            <person name="Ahren D."/>
            <person name="Au C.H."/>
            <person name="Birren B.W."/>
            <person name="Borodovsky M."/>
            <person name="Burns C."/>
            <person name="Canback B."/>
            <person name="Casselton L.A."/>
            <person name="Cheng C.K."/>
            <person name="Deng J."/>
            <person name="Dietrich F.S."/>
            <person name="Fargo D.C."/>
            <person name="Farman M.L."/>
            <person name="Gathman A.C."/>
            <person name="Goldberg J."/>
            <person name="Guigo R."/>
            <person name="Hoegger P.J."/>
            <person name="Hooker J.B."/>
            <person name="Huggins A."/>
            <person name="James T.Y."/>
            <person name="Kamada T."/>
            <person name="Kilaru S."/>
            <person name="Kodira C."/>
            <person name="Kues U."/>
            <person name="Kupfer D."/>
            <person name="Kwan H.S."/>
            <person name="Lomsadze A."/>
            <person name="Li W."/>
            <person name="Lilly W.W."/>
            <person name="Ma L.J."/>
            <person name="Mackey A.J."/>
            <person name="Manning G."/>
            <person name="Martin F."/>
            <person name="Muraguchi H."/>
            <person name="Natvig D.O."/>
            <person name="Palmerini H."/>
            <person name="Ramesh M.A."/>
            <person name="Rehmeyer C.J."/>
            <person name="Roe B.A."/>
            <person name="Shenoy N."/>
            <person name="Stanke M."/>
            <person name="Ter-Hovhannisyan V."/>
            <person name="Tunlid A."/>
            <person name="Velagapudi R."/>
            <person name="Vision T.J."/>
            <person name="Zeng Q."/>
            <person name="Zolan M.E."/>
            <person name="Pukkila P.J."/>
        </authorList>
    </citation>
    <scope>NUCLEOTIDE SEQUENCE [LARGE SCALE GENOMIC DNA]</scope>
    <source>
        <strain evidence="3">Okayama-7 / 130 / ATCC MYA-4618 / FGSC 9003</strain>
    </source>
</reference>
<evidence type="ECO:0000256" key="1">
    <source>
        <dbReference type="SAM" id="MobiDB-lite"/>
    </source>
</evidence>
<proteinExistence type="predicted"/>
<name>A8P306_COPC7</name>
<dbReference type="KEGG" id="cci:CC1G_09068"/>
<dbReference type="Proteomes" id="UP000001861">
    <property type="component" value="Unassembled WGS sequence"/>
</dbReference>
<protein>
    <submittedName>
        <fullName evidence="2">Uncharacterized protein</fullName>
    </submittedName>
</protein>
<evidence type="ECO:0000313" key="3">
    <source>
        <dbReference type="Proteomes" id="UP000001861"/>
    </source>
</evidence>
<feature type="region of interest" description="Disordered" evidence="1">
    <location>
        <begin position="293"/>
        <end position="321"/>
    </location>
</feature>
<sequence>MEIRMYIHGSTATSVDPVEIDSSSPSTQAIVRHEEEKPPASPTADIANEESAQDPEMKSSAIHRSCPSATGGCAGNLGLRADDLASNHHPHARQSQLVLAYEKTQQLANHTRATNTTFVVEAYSSESLYRRLRMMLGMVGRVQSVHASLKCIAESDPEPCIVNEHGFAIDGPATDLPLKMGYPLLHQLVSLFGVDSPVSPSVIRIPMIHEPKDNAHRDVRVKVDFCLAGGVKASVALYQTDNGTASETFRVVGEKGVLELNITAISRAGTISFTSHENRDVLQVEIQAGAGSEQCDLGSAGDVRDESEEKSDSTSDTGCGDDWQKRRRVHFQAMQLVEAIRTRIREIRQIFLVPQNLTAKDLGEVCAAS</sequence>
<dbReference type="InParanoid" id="A8P306"/>